<dbReference type="Gene3D" id="3.30.300.50">
    <property type="match status" value="2"/>
</dbReference>
<keyword evidence="14" id="KW-1185">Reference proteome</keyword>
<sequence length="402" mass="40463">MRHSRGASAGSALAIGALVLTVLPAAAEAAAPSPAGAPAAIITGDAGQDAGRSPAGALPAGALKAMQRDLGITAEQARERVANEYRAGKIAPVLAKDLAGDFAGAWTTGDTSTLVVATTDASDARRISAKGARAKVVEHTMAELGATKEALDRAARHGAPTSVSQWYADVRTNSVVVRASDTAKARAFAEAAGAGSDLVRVVKSSEKPRPYAELRGGDAYYINDTSRCSVGFAVTDGTRQGFVTAGHCGVPGDTTAGHDRSAQGVFQGSSFPGDDYGWVATADGWTATPYVKGSGGADVTVAGSAQAPVGSSVCRSGSTTGWHCGTIEQHDVTVQYGQGDVHGLTRTTVCAEPGDSGGPYITGDQAQGVTSGGSGNCTTGGTTFYQPVEPVLEAYGLTLVTG</sequence>
<comment type="similarity">
    <text evidence="1">Belongs to the peptidase S1 family.</text>
</comment>
<evidence type="ECO:0000256" key="3">
    <source>
        <dbReference type="ARBA" id="ARBA00022729"/>
    </source>
</evidence>
<dbReference type="Pfam" id="PF00089">
    <property type="entry name" value="Trypsin"/>
    <property type="match status" value="1"/>
</dbReference>
<keyword evidence="3 10" id="KW-0732">Signal</keyword>
<evidence type="ECO:0000256" key="1">
    <source>
        <dbReference type="ARBA" id="ARBA00007664"/>
    </source>
</evidence>
<dbReference type="EMBL" id="FOET01000002">
    <property type="protein sequence ID" value="SEP85936.1"/>
    <property type="molecule type" value="Genomic_DNA"/>
</dbReference>
<dbReference type="InterPro" id="IPR009003">
    <property type="entry name" value="Peptidase_S1_PA"/>
</dbReference>
<feature type="disulfide bond" evidence="9">
    <location>
        <begin position="314"/>
        <end position="324"/>
    </location>
</feature>
<feature type="signal peptide" evidence="10">
    <location>
        <begin position="1"/>
        <end position="29"/>
    </location>
</feature>
<organism evidence="13 14">
    <name type="scientific">Streptomyces radiopugnans</name>
    <dbReference type="NCBI Taxonomy" id="403935"/>
    <lineage>
        <taxon>Bacteria</taxon>
        <taxon>Bacillati</taxon>
        <taxon>Actinomycetota</taxon>
        <taxon>Actinomycetes</taxon>
        <taxon>Kitasatosporales</taxon>
        <taxon>Streptomycetaceae</taxon>
        <taxon>Streptomyces</taxon>
    </lineage>
</organism>
<evidence type="ECO:0000256" key="9">
    <source>
        <dbReference type="PIRSR" id="PIRSR001134-2"/>
    </source>
</evidence>
<dbReference type="SUPFAM" id="SSF50494">
    <property type="entry name" value="Trypsin-like serine proteases"/>
    <property type="match status" value="1"/>
</dbReference>
<accession>A0A1H9BAA6</accession>
<dbReference type="InterPro" id="IPR001254">
    <property type="entry name" value="Trypsin_dom"/>
</dbReference>
<dbReference type="AlphaFoldDB" id="A0A1H9BAA6"/>
<dbReference type="PRINTS" id="PR00861">
    <property type="entry name" value="ALYTICPTASE"/>
</dbReference>
<dbReference type="Pfam" id="PF02983">
    <property type="entry name" value="Pro_Al_protease"/>
    <property type="match status" value="1"/>
</dbReference>
<feature type="active site" description="Charge relay system" evidence="8">
    <location>
        <position position="356"/>
    </location>
</feature>
<feature type="active site" description="Charge relay system" evidence="8">
    <location>
        <position position="247"/>
    </location>
</feature>
<dbReference type="GO" id="GO:0004252">
    <property type="term" value="F:serine-type endopeptidase activity"/>
    <property type="evidence" value="ECO:0007669"/>
    <property type="project" value="InterPro"/>
</dbReference>
<dbReference type="GO" id="GO:0005576">
    <property type="term" value="C:extracellular region"/>
    <property type="evidence" value="ECO:0007669"/>
    <property type="project" value="InterPro"/>
</dbReference>
<evidence type="ECO:0000256" key="6">
    <source>
        <dbReference type="ARBA" id="ARBA00023145"/>
    </source>
</evidence>
<keyword evidence="5" id="KW-0720">Serine protease</keyword>
<gene>
    <name evidence="13" type="ORF">SAMN05216481_102277</name>
</gene>
<evidence type="ECO:0000256" key="4">
    <source>
        <dbReference type="ARBA" id="ARBA00022801"/>
    </source>
</evidence>
<evidence type="ECO:0000259" key="12">
    <source>
        <dbReference type="Pfam" id="PF02983"/>
    </source>
</evidence>
<feature type="disulfide bond" evidence="9">
    <location>
        <begin position="350"/>
        <end position="377"/>
    </location>
</feature>
<evidence type="ECO:0000256" key="10">
    <source>
        <dbReference type="SAM" id="SignalP"/>
    </source>
</evidence>
<evidence type="ECO:0000256" key="8">
    <source>
        <dbReference type="PIRSR" id="PIRSR001134-1"/>
    </source>
</evidence>
<dbReference type="Gene3D" id="2.40.10.10">
    <property type="entry name" value="Trypsin-like serine proteases"/>
    <property type="match status" value="2"/>
</dbReference>
<feature type="domain" description="Peptidase S1A alpha-lytic prodomain" evidence="12">
    <location>
        <begin position="139"/>
        <end position="194"/>
    </location>
</feature>
<feature type="active site" description="Charge relay system" evidence="8">
    <location>
        <position position="275"/>
    </location>
</feature>
<evidence type="ECO:0000256" key="7">
    <source>
        <dbReference type="ARBA" id="ARBA00023157"/>
    </source>
</evidence>
<keyword evidence="7 9" id="KW-1015">Disulfide bond</keyword>
<proteinExistence type="inferred from homology"/>
<dbReference type="GO" id="GO:0006508">
    <property type="term" value="P:proteolysis"/>
    <property type="evidence" value="ECO:0007669"/>
    <property type="project" value="UniProtKB-KW"/>
</dbReference>
<evidence type="ECO:0000256" key="5">
    <source>
        <dbReference type="ARBA" id="ARBA00022825"/>
    </source>
</evidence>
<protein>
    <submittedName>
        <fullName evidence="13">Streptogrisin C</fullName>
    </submittedName>
</protein>
<evidence type="ECO:0000256" key="2">
    <source>
        <dbReference type="ARBA" id="ARBA00022670"/>
    </source>
</evidence>
<dbReference type="InterPro" id="IPR001316">
    <property type="entry name" value="Pept_S1A_streptogrisin"/>
</dbReference>
<dbReference type="RefSeq" id="WP_093656266.1">
    <property type="nucleotide sequence ID" value="NZ_FOET01000002.1"/>
</dbReference>
<reference evidence="14" key="1">
    <citation type="submission" date="2016-10" db="EMBL/GenBank/DDBJ databases">
        <authorList>
            <person name="Varghese N."/>
            <person name="Submissions S."/>
        </authorList>
    </citation>
    <scope>NUCLEOTIDE SEQUENCE [LARGE SCALE GENOMIC DNA]</scope>
    <source>
        <strain evidence="14">CGMCC 4.3519</strain>
    </source>
</reference>
<dbReference type="CDD" id="cd21112">
    <property type="entry name" value="alphaLP-like"/>
    <property type="match status" value="1"/>
</dbReference>
<keyword evidence="6" id="KW-0865">Zymogen</keyword>
<feature type="chain" id="PRO_5011537199" evidence="10">
    <location>
        <begin position="30"/>
        <end position="402"/>
    </location>
</feature>
<dbReference type="PIRSF" id="PIRSF001134">
    <property type="entry name" value="Streptogrisin"/>
    <property type="match status" value="1"/>
</dbReference>
<feature type="disulfide bond" evidence="9">
    <location>
        <begin position="228"/>
        <end position="248"/>
    </location>
</feature>
<evidence type="ECO:0000313" key="13">
    <source>
        <dbReference type="EMBL" id="SEP85936.1"/>
    </source>
</evidence>
<dbReference type="InterPro" id="IPR004236">
    <property type="entry name" value="Pept_S1_alpha_lytic"/>
</dbReference>
<evidence type="ECO:0000259" key="11">
    <source>
        <dbReference type="Pfam" id="PF00089"/>
    </source>
</evidence>
<keyword evidence="4" id="KW-0378">Hydrolase</keyword>
<dbReference type="InterPro" id="IPR043504">
    <property type="entry name" value="Peptidase_S1_PA_chymotrypsin"/>
</dbReference>
<keyword evidence="2" id="KW-0645">Protease</keyword>
<feature type="domain" description="Peptidase S1" evidence="11">
    <location>
        <begin position="239"/>
        <end position="391"/>
    </location>
</feature>
<dbReference type="InterPro" id="IPR035070">
    <property type="entry name" value="Streptogrisin_prodomain"/>
</dbReference>
<name>A0A1H9BAA6_9ACTN</name>
<dbReference type="STRING" id="403935.SAMN05216481_102277"/>
<dbReference type="Proteomes" id="UP000199055">
    <property type="component" value="Unassembled WGS sequence"/>
</dbReference>
<evidence type="ECO:0000313" key="14">
    <source>
        <dbReference type="Proteomes" id="UP000199055"/>
    </source>
</evidence>